<sequence length="316" mass="33428">MEFDATSTKFDVVLGIDSASFSAGIAELYNAPDKKAYDAFFQGEYQGQGVEGTWAVVGDAPAFRFEAPTLEKWRDSVDKNGQHPADGDLPADNVFVLSIPSLQMAVTKLPTVSPEVEFYGQVTLATDSESNTPTVSLTPLAIWADESQLGQAKPFVNGIILPQVFKKLATVLEGHEIPSQQIPFGQTTLDLTIVGVLITDTHLIVVATDGDSTAVAVPSAWPTEPVFAIVNRGYALDLAQQAAAANKNKTLYDKQPDGTNKTASLAAKAVLASVDNITVSSTDATSWSGDLNVSFDVSATVLGSTCALKKASNNIQ</sequence>
<evidence type="ECO:0000313" key="2">
    <source>
        <dbReference type="Proteomes" id="UP001601992"/>
    </source>
</evidence>
<evidence type="ECO:0000313" key="1">
    <source>
        <dbReference type="EMBL" id="MFF3570887.1"/>
    </source>
</evidence>
<keyword evidence="2" id="KW-1185">Reference proteome</keyword>
<organism evidence="1 2">
    <name type="scientific">Nocardia jiangxiensis</name>
    <dbReference type="NCBI Taxonomy" id="282685"/>
    <lineage>
        <taxon>Bacteria</taxon>
        <taxon>Bacillati</taxon>
        <taxon>Actinomycetota</taxon>
        <taxon>Actinomycetes</taxon>
        <taxon>Mycobacteriales</taxon>
        <taxon>Nocardiaceae</taxon>
        <taxon>Nocardia</taxon>
    </lineage>
</organism>
<reference evidence="1 2" key="1">
    <citation type="submission" date="2024-10" db="EMBL/GenBank/DDBJ databases">
        <title>The Natural Products Discovery Center: Release of the First 8490 Sequenced Strains for Exploring Actinobacteria Biosynthetic Diversity.</title>
        <authorList>
            <person name="Kalkreuter E."/>
            <person name="Kautsar S.A."/>
            <person name="Yang D."/>
            <person name="Bader C.D."/>
            <person name="Teijaro C.N."/>
            <person name="Fluegel L."/>
            <person name="Davis C.M."/>
            <person name="Simpson J.R."/>
            <person name="Lauterbach L."/>
            <person name="Steele A.D."/>
            <person name="Gui C."/>
            <person name="Meng S."/>
            <person name="Li G."/>
            <person name="Viehrig K."/>
            <person name="Ye F."/>
            <person name="Su P."/>
            <person name="Kiefer A.F."/>
            <person name="Nichols A."/>
            <person name="Cepeda A.J."/>
            <person name="Yan W."/>
            <person name="Fan B."/>
            <person name="Jiang Y."/>
            <person name="Adhikari A."/>
            <person name="Zheng C.-J."/>
            <person name="Schuster L."/>
            <person name="Cowan T.M."/>
            <person name="Smanski M.J."/>
            <person name="Chevrette M.G."/>
            <person name="De Carvalho L.P.S."/>
            <person name="Shen B."/>
        </authorList>
    </citation>
    <scope>NUCLEOTIDE SEQUENCE [LARGE SCALE GENOMIC DNA]</scope>
    <source>
        <strain evidence="1 2">NPDC002593</strain>
    </source>
</reference>
<name>A0ABW6S3L6_9NOCA</name>
<comment type="caution">
    <text evidence="1">The sequence shown here is derived from an EMBL/GenBank/DDBJ whole genome shotgun (WGS) entry which is preliminary data.</text>
</comment>
<dbReference type="Proteomes" id="UP001601992">
    <property type="component" value="Unassembled WGS sequence"/>
</dbReference>
<gene>
    <name evidence="1" type="ORF">ACFYXQ_24180</name>
</gene>
<dbReference type="RefSeq" id="WP_387405037.1">
    <property type="nucleotide sequence ID" value="NZ_JBIAQY010000008.1"/>
</dbReference>
<accession>A0ABW6S3L6</accession>
<proteinExistence type="predicted"/>
<protein>
    <submittedName>
        <fullName evidence="1">Uncharacterized protein</fullName>
    </submittedName>
</protein>
<dbReference type="EMBL" id="JBIAQY010000008">
    <property type="protein sequence ID" value="MFF3570887.1"/>
    <property type="molecule type" value="Genomic_DNA"/>
</dbReference>